<reference evidence="1" key="2">
    <citation type="submission" date="2025-08" db="UniProtKB">
        <authorList>
            <consortium name="Ensembl"/>
        </authorList>
    </citation>
    <scope>IDENTIFICATION</scope>
</reference>
<sequence>FDRRNKLNFLIDTGSEISIVPVRDNANSLFRSTKSKLVTLNDTEIECFGHVNCGVFHWRFKIANVRLPILGVDFLEHNGCVIDLCNRRVK</sequence>
<dbReference type="Gene3D" id="2.40.70.10">
    <property type="entry name" value="Acid Proteases"/>
    <property type="match status" value="1"/>
</dbReference>
<evidence type="ECO:0000313" key="2">
    <source>
        <dbReference type="Proteomes" id="UP000007875"/>
    </source>
</evidence>
<reference evidence="2" key="1">
    <citation type="submission" date="2003-08" db="EMBL/GenBank/DDBJ databases">
        <authorList>
            <person name="Birren B."/>
            <person name="Nusbaum C."/>
            <person name="Abebe A."/>
            <person name="Abouelleil A."/>
            <person name="Adekoya E."/>
            <person name="Ait-zahra M."/>
            <person name="Allen N."/>
            <person name="Allen T."/>
            <person name="An P."/>
            <person name="Anderson M."/>
            <person name="Anderson S."/>
            <person name="Arachchi H."/>
            <person name="Armbruster J."/>
            <person name="Bachantsang P."/>
            <person name="Baldwin J."/>
            <person name="Barry A."/>
            <person name="Bayul T."/>
            <person name="Blitshsteyn B."/>
            <person name="Bloom T."/>
            <person name="Blye J."/>
            <person name="Boguslavskiy L."/>
            <person name="Borowsky M."/>
            <person name="Boukhgalter B."/>
            <person name="Brunache A."/>
            <person name="Butler J."/>
            <person name="Calixte N."/>
            <person name="Calvo S."/>
            <person name="Camarata J."/>
            <person name="Campo K."/>
            <person name="Chang J."/>
            <person name="Cheshatsang Y."/>
            <person name="Citroen M."/>
            <person name="Collymore A."/>
            <person name="Considine T."/>
            <person name="Cook A."/>
            <person name="Cooke P."/>
            <person name="Corum B."/>
            <person name="Cuomo C."/>
            <person name="David R."/>
            <person name="Dawoe T."/>
            <person name="Degray S."/>
            <person name="Dodge S."/>
            <person name="Dooley K."/>
            <person name="Dorje P."/>
            <person name="Dorjee K."/>
            <person name="Dorris L."/>
            <person name="Duffey N."/>
            <person name="Dupes A."/>
            <person name="Elkins T."/>
            <person name="Engels R."/>
            <person name="Erickson J."/>
            <person name="Farina A."/>
            <person name="Faro S."/>
            <person name="Ferreira P."/>
            <person name="Fischer H."/>
            <person name="Fitzgerald M."/>
            <person name="Foley K."/>
            <person name="Gage D."/>
            <person name="Galagan J."/>
            <person name="Gearin G."/>
            <person name="Gnerre S."/>
            <person name="Gnirke A."/>
            <person name="Goyette A."/>
            <person name="Graham J."/>
            <person name="Grandbois E."/>
            <person name="Gyaltsen K."/>
            <person name="Hafez N."/>
            <person name="Hagopian D."/>
            <person name="Hagos B."/>
            <person name="Hall J."/>
            <person name="Hatcher B."/>
            <person name="Heller A."/>
            <person name="Higgins H."/>
            <person name="Honan T."/>
            <person name="Horn A."/>
            <person name="Houde N."/>
            <person name="Hughes L."/>
            <person name="Hulme W."/>
            <person name="Husby E."/>
            <person name="Iliev I."/>
            <person name="Jaffe D."/>
            <person name="Jones C."/>
            <person name="Kamal M."/>
            <person name="Kamat A."/>
            <person name="Kamvysselis M."/>
            <person name="Karlsson E."/>
            <person name="Kells C."/>
            <person name="Kieu A."/>
            <person name="Kisner P."/>
            <person name="Kodira C."/>
            <person name="Kulbokas E."/>
            <person name="Labutti K."/>
            <person name="Lama D."/>
            <person name="Landers T."/>
            <person name="Leger J."/>
            <person name="Levine S."/>
            <person name="Lewis D."/>
            <person name="Lewis T."/>
            <person name="Lindblad-toh K."/>
            <person name="Liu X."/>
            <person name="Lokyitsang T."/>
            <person name="Lokyitsang Y."/>
            <person name="Lucien O."/>
            <person name="Lui A."/>
            <person name="Ma L.J."/>
            <person name="Mabbitt R."/>
            <person name="Macdonald J."/>
            <person name="Maclean C."/>
            <person name="Major J."/>
            <person name="Manning J."/>
            <person name="Marabella R."/>
            <person name="Maru K."/>
            <person name="Matthews C."/>
            <person name="Mauceli E."/>
            <person name="Mccarthy M."/>
            <person name="Mcdonough S."/>
            <person name="Mcghee T."/>
            <person name="Meldrim J."/>
            <person name="Meneus L."/>
            <person name="Mesirov J."/>
            <person name="Mihalev A."/>
            <person name="Mihova T."/>
            <person name="Mikkelsen T."/>
            <person name="Mlenga V."/>
            <person name="Moru K."/>
            <person name="Mozes J."/>
            <person name="Mulrain L."/>
            <person name="Munson G."/>
            <person name="Naylor J."/>
            <person name="Newes C."/>
            <person name="Nguyen C."/>
            <person name="Nguyen N."/>
            <person name="Nguyen T."/>
            <person name="Nicol R."/>
            <person name="Nielsen C."/>
            <person name="Nizzari M."/>
            <person name="Norbu C."/>
            <person name="Norbu N."/>
            <person name="O'donnell P."/>
            <person name="Okoawo O."/>
            <person name="O'leary S."/>
            <person name="Omotosho B."/>
            <person name="O'neill K."/>
            <person name="Osman S."/>
            <person name="Parker S."/>
            <person name="Perrin D."/>
            <person name="Phunkhang P."/>
            <person name="Piqani B."/>
            <person name="Purcell S."/>
            <person name="Rachupka T."/>
            <person name="Ramasamy U."/>
            <person name="Rameau R."/>
            <person name="Ray V."/>
            <person name="Raymond C."/>
            <person name="Retta R."/>
            <person name="Richardson S."/>
            <person name="Rise C."/>
            <person name="Rodriguez J."/>
            <person name="Rogers J."/>
            <person name="Rogov P."/>
            <person name="Rutman M."/>
            <person name="Schupbach R."/>
            <person name="Seaman C."/>
            <person name="Settipalli S."/>
            <person name="Sharpe T."/>
            <person name="Sheridan J."/>
            <person name="Sherpa N."/>
            <person name="Shi J."/>
            <person name="Smirnov S."/>
            <person name="Smith C."/>
            <person name="Sougnez C."/>
            <person name="Spencer B."/>
            <person name="Stalker J."/>
            <person name="Stange-thomann N."/>
            <person name="Stavropoulos S."/>
            <person name="Stetson K."/>
            <person name="Stone C."/>
            <person name="Stone S."/>
            <person name="Stubbs M."/>
            <person name="Talamas J."/>
            <person name="Tchuinga P."/>
            <person name="Tenzing P."/>
            <person name="Tesfaye S."/>
            <person name="Theodore J."/>
            <person name="Thoulutsang Y."/>
            <person name="Topham K."/>
            <person name="Towey S."/>
            <person name="Tsamla T."/>
            <person name="Tsomo N."/>
            <person name="Vallee D."/>
            <person name="Vassiliev H."/>
            <person name="Venkataraman V."/>
            <person name="Vinson J."/>
            <person name="Vo A."/>
            <person name="Wade C."/>
            <person name="Wang S."/>
            <person name="Wangchuk T."/>
            <person name="Wangdi T."/>
            <person name="Whittaker C."/>
            <person name="Wilkinson J."/>
            <person name="Wu Y."/>
            <person name="Wyman D."/>
            <person name="Yadav S."/>
            <person name="Yang S."/>
            <person name="Yang X."/>
            <person name="Yeager S."/>
            <person name="Yee E."/>
            <person name="Young G."/>
            <person name="Zainoun J."/>
            <person name="Zembeck L."/>
            <person name="Zimmer A."/>
            <person name="Zody M."/>
            <person name="Lander E."/>
        </authorList>
    </citation>
    <scope>NUCLEOTIDE SEQUENCE [LARGE SCALE GENOMIC DNA]</scope>
</reference>
<name>H2Z3J4_CIOSA</name>
<keyword evidence="2" id="KW-1185">Reference proteome</keyword>
<evidence type="ECO:0008006" key="3">
    <source>
        <dbReference type="Google" id="ProtNLM"/>
    </source>
</evidence>
<evidence type="ECO:0000313" key="1">
    <source>
        <dbReference type="Ensembl" id="ENSCSAVP00000012156.1"/>
    </source>
</evidence>
<dbReference type="Ensembl" id="ENSCSAVT00000012297.1">
    <property type="protein sequence ID" value="ENSCSAVP00000012156.1"/>
    <property type="gene ID" value="ENSCSAVG00000007152.1"/>
</dbReference>
<reference evidence="1" key="3">
    <citation type="submission" date="2025-09" db="UniProtKB">
        <authorList>
            <consortium name="Ensembl"/>
        </authorList>
    </citation>
    <scope>IDENTIFICATION</scope>
</reference>
<organism evidence="1 2">
    <name type="scientific">Ciona savignyi</name>
    <name type="common">Pacific transparent sea squirt</name>
    <dbReference type="NCBI Taxonomy" id="51511"/>
    <lineage>
        <taxon>Eukaryota</taxon>
        <taxon>Metazoa</taxon>
        <taxon>Chordata</taxon>
        <taxon>Tunicata</taxon>
        <taxon>Ascidiacea</taxon>
        <taxon>Phlebobranchia</taxon>
        <taxon>Cionidae</taxon>
        <taxon>Ciona</taxon>
    </lineage>
</organism>
<proteinExistence type="predicted"/>
<dbReference type="InterPro" id="IPR021109">
    <property type="entry name" value="Peptidase_aspartic_dom_sf"/>
</dbReference>
<accession>H2Z3J4</accession>
<dbReference type="HOGENOM" id="CLU_2446262_0_0_1"/>
<dbReference type="Proteomes" id="UP000007875">
    <property type="component" value="Unassembled WGS sequence"/>
</dbReference>
<dbReference type="SUPFAM" id="SSF50630">
    <property type="entry name" value="Acid proteases"/>
    <property type="match status" value="1"/>
</dbReference>
<protein>
    <recommendedName>
        <fullName evidence="3">Peptidase A2 domain-containing protein</fullName>
    </recommendedName>
</protein>
<dbReference type="STRING" id="51511.ENSCSAVP00000012156"/>
<dbReference type="eggNOG" id="ENOG502TFNC">
    <property type="taxonomic scope" value="Eukaryota"/>
</dbReference>
<dbReference type="InParanoid" id="H2Z3J4"/>
<dbReference type="AlphaFoldDB" id="H2Z3J4"/>